<evidence type="ECO:0000313" key="3">
    <source>
        <dbReference type="EMBL" id="KAK1605036.1"/>
    </source>
</evidence>
<dbReference type="Pfam" id="PF13975">
    <property type="entry name" value="gag-asp_proteas"/>
    <property type="match status" value="1"/>
</dbReference>
<feature type="region of interest" description="Disordered" evidence="1">
    <location>
        <begin position="622"/>
        <end position="666"/>
    </location>
</feature>
<dbReference type="GO" id="GO:0006508">
    <property type="term" value="P:proteolysis"/>
    <property type="evidence" value="ECO:0007669"/>
    <property type="project" value="InterPro"/>
</dbReference>
<evidence type="ECO:0000259" key="2">
    <source>
        <dbReference type="Pfam" id="PF03732"/>
    </source>
</evidence>
<dbReference type="InterPro" id="IPR001969">
    <property type="entry name" value="Aspartic_peptidase_AS"/>
</dbReference>
<reference evidence="3" key="1">
    <citation type="submission" date="2023-07" db="EMBL/GenBank/DDBJ databases">
        <title>A chromosome-level genome assembly of Lolium multiflorum.</title>
        <authorList>
            <person name="Chen Y."/>
            <person name="Copetti D."/>
            <person name="Kolliker R."/>
            <person name="Studer B."/>
        </authorList>
    </citation>
    <scope>NUCLEOTIDE SEQUENCE</scope>
    <source>
        <strain evidence="3">02402/16</strain>
        <tissue evidence="3">Leaf</tissue>
    </source>
</reference>
<dbReference type="Pfam" id="PF03732">
    <property type="entry name" value="Retrotrans_gag"/>
    <property type="match status" value="1"/>
</dbReference>
<feature type="compositionally biased region" description="Basic and acidic residues" evidence="1">
    <location>
        <begin position="655"/>
        <end position="666"/>
    </location>
</feature>
<feature type="compositionally biased region" description="Basic and acidic residues" evidence="1">
    <location>
        <begin position="624"/>
        <end position="641"/>
    </location>
</feature>
<dbReference type="PROSITE" id="PS00141">
    <property type="entry name" value="ASP_PROTEASE"/>
    <property type="match status" value="1"/>
</dbReference>
<dbReference type="SUPFAM" id="SSF50630">
    <property type="entry name" value="Acid proteases"/>
    <property type="match status" value="1"/>
</dbReference>
<feature type="compositionally biased region" description="Basic and acidic residues" evidence="1">
    <location>
        <begin position="799"/>
        <end position="816"/>
    </location>
</feature>
<accession>A0AAD8QMV0</accession>
<dbReference type="InterPro" id="IPR021109">
    <property type="entry name" value="Peptidase_aspartic_dom_sf"/>
</dbReference>
<feature type="domain" description="Retrotransposon gag" evidence="2">
    <location>
        <begin position="307"/>
        <end position="399"/>
    </location>
</feature>
<dbReference type="PANTHER" id="PTHR33223:SF8">
    <property type="entry name" value="OS04G0172440 PROTEIN"/>
    <property type="match status" value="1"/>
</dbReference>
<protein>
    <recommendedName>
        <fullName evidence="2">Retrotransposon gag domain-containing protein</fullName>
    </recommendedName>
</protein>
<feature type="region of interest" description="Disordered" evidence="1">
    <location>
        <begin position="575"/>
        <end position="595"/>
    </location>
</feature>
<organism evidence="3 4">
    <name type="scientific">Lolium multiflorum</name>
    <name type="common">Italian ryegrass</name>
    <name type="synonym">Lolium perenne subsp. multiflorum</name>
    <dbReference type="NCBI Taxonomy" id="4521"/>
    <lineage>
        <taxon>Eukaryota</taxon>
        <taxon>Viridiplantae</taxon>
        <taxon>Streptophyta</taxon>
        <taxon>Embryophyta</taxon>
        <taxon>Tracheophyta</taxon>
        <taxon>Spermatophyta</taxon>
        <taxon>Magnoliopsida</taxon>
        <taxon>Liliopsida</taxon>
        <taxon>Poales</taxon>
        <taxon>Poaceae</taxon>
        <taxon>BOP clade</taxon>
        <taxon>Pooideae</taxon>
        <taxon>Poodae</taxon>
        <taxon>Poeae</taxon>
        <taxon>Poeae Chloroplast Group 2 (Poeae type)</taxon>
        <taxon>Loliodinae</taxon>
        <taxon>Loliinae</taxon>
        <taxon>Lolium</taxon>
    </lineage>
</organism>
<name>A0AAD8QMV0_LOLMU</name>
<keyword evidence="4" id="KW-1185">Reference proteome</keyword>
<feature type="compositionally biased region" description="Basic and acidic residues" evidence="1">
    <location>
        <begin position="578"/>
        <end position="595"/>
    </location>
</feature>
<dbReference type="GO" id="GO:0004190">
    <property type="term" value="F:aspartic-type endopeptidase activity"/>
    <property type="evidence" value="ECO:0007669"/>
    <property type="project" value="InterPro"/>
</dbReference>
<dbReference type="EMBL" id="JAUUTY010000007">
    <property type="protein sequence ID" value="KAK1605036.1"/>
    <property type="molecule type" value="Genomic_DNA"/>
</dbReference>
<gene>
    <name evidence="3" type="ORF">QYE76_028709</name>
</gene>
<feature type="region of interest" description="Disordered" evidence="1">
    <location>
        <begin position="709"/>
        <end position="750"/>
    </location>
</feature>
<evidence type="ECO:0000256" key="1">
    <source>
        <dbReference type="SAM" id="MobiDB-lite"/>
    </source>
</evidence>
<feature type="region of interest" description="Disordered" evidence="1">
    <location>
        <begin position="799"/>
        <end position="819"/>
    </location>
</feature>
<sequence>MADGTPVTYEDLTDELKKKYDEIKVILEADLIGSFHRTRSHGIRWKGFTPDGALDGIDLSAPSEERTRSLRQEINYMVAHSLHCHSENLVNTLERVALRVIQEIMRHQYSPSGPALGMHQGELPLQSRPPLPFAWQHQKCRIHRHSSSTRSVVTLVTASSCMRRLRRSLTGGTSATDLEKQTWLTKYATPTNLQSSTPAVGSELEKQTWLAKYATPANLQSSTPAASTADQISNILRDQFGMVPKRRAIGYSKPYPDDYEMIPLPPKYRLPDFSKFSGSDGSSSIEHVGRYLAQLGPASVSDQLRVRLFSQSLTGSAFGWYTSLPPDSIRTWKQLEEQFHMQYHSEASESGIADLAQLRQKRGETVTEYIQRFRNLRNRCYSVRITEKEAVELAVAGLATPLKDMASQADYPSLAHMVQKLSAYEQRHPDLYQDKFKRAVVLVDAEEDEVSAGDQEVAVAEWTPGGTPVSCKWVKPPGPPRGFDFDVTKTEQIFDLLLKEKQLTIPEGLKFPTVQELNGKPYCKWHNSLSHATNDCRVWRQHIQAAIEKGRLIFNQYAMKDLGTTLAKMETRAAALSKDTEEAAPRDRLRHDGKRYVTEGEVKNIRYQRPLSDHLLNKYVSQYDQRRRSSDDDERDRLAREARRHRRHDRDEEEHERRAKEKARERDDEDRHWDCPFFRHCWDSGMSRLPTIGNCPECNQKKKEAANVSVFQRLGPLPPRSKRAESPRLEDLEDSEDEGEEEEDRYHRPRWCPDGLSRSQKCRVQRLRGLEEAERLYLHTLRKARPDLAAKVQRTLDEEGRPRKMEWRPKQRKADDETSAGTNMVFILPSEFSAPGLDEAPVAQLDCGPRPVIFEKPRERSYRHLKALYLRGYIDGRPVNKMLVDTGAAVNIMPYSMLRRLGRSSSDLIKTNVTLSDFNGQASDAQGVLNVDLTVGRKTIPTTFFIVDSKSTYAVLLGRDWIHANCCIPSTMHQCIIQWDGDEVEVVQADDSAEISTAGMNAWEAAGQEPLSGINLDDCERIDVTKGRVKLVLSTGLTM</sequence>
<dbReference type="AlphaFoldDB" id="A0AAD8QMV0"/>
<proteinExistence type="predicted"/>
<feature type="compositionally biased region" description="Acidic residues" evidence="1">
    <location>
        <begin position="731"/>
        <end position="743"/>
    </location>
</feature>
<dbReference type="PANTHER" id="PTHR33223">
    <property type="entry name" value="CCHC-TYPE DOMAIN-CONTAINING PROTEIN"/>
    <property type="match status" value="1"/>
</dbReference>
<dbReference type="InterPro" id="IPR005162">
    <property type="entry name" value="Retrotrans_gag_dom"/>
</dbReference>
<comment type="caution">
    <text evidence="3">The sequence shown here is derived from an EMBL/GenBank/DDBJ whole genome shotgun (WGS) entry which is preliminary data.</text>
</comment>
<dbReference type="Gene3D" id="2.40.70.10">
    <property type="entry name" value="Acid Proteases"/>
    <property type="match status" value="1"/>
</dbReference>
<dbReference type="CDD" id="cd00303">
    <property type="entry name" value="retropepsin_like"/>
    <property type="match status" value="1"/>
</dbReference>
<dbReference type="Proteomes" id="UP001231189">
    <property type="component" value="Unassembled WGS sequence"/>
</dbReference>
<evidence type="ECO:0000313" key="4">
    <source>
        <dbReference type="Proteomes" id="UP001231189"/>
    </source>
</evidence>